<sequence length="583" mass="66458">MAKPNQIPKTTSSPADASAPSFLTTIPPEVRNAIYAVLFKRDKPVLLHNAKAYLPKRPKRSDHTNDVTYPRCLEWYNEVFEQLLENGREFKLGFGCGLSVLLSCRQMYHECAGVLYGSNTFIISQALHDYSLRYFPQHEKAYLQHEYAPLWLRSVGSQIDLLHEVYIDVDAVRTLDYYESATTFNILPIMRIIWEYPGLTNKIKFYHTGRQLEGHTEFTDAREAEAESKQKANVLNNLLELLCNQDFLRLKRYLSFDRLLKSVRIPTSPEQGFVSDVLVRFANVAPRRRYHITNSGRTITATELRPNHGFECLIPYRPLLEKIFGYAAHSQSGVVFDLTRKTVSGLDLGILQLNTRIRYIMAGIIARANHVTLKARSTSVESDFDHFSALEELSPRSELGLIVYADREAVSPLTVELAFDVSVNTSLAELNISVEMLMGLLSQRPYTALRISLKCPRSQHTYSEHITVDIVRLCLNTFLLLCSLLDKWPLPLDMKGSARLLKLTIDGQGVLKSATCCTDDGSDGFTLANEHGHLSKEEMRYRGYGIKAYHERTHVDEELRALGYKNGHLDDILMDLCHRYWAD</sequence>
<dbReference type="Proteomes" id="UP000651452">
    <property type="component" value="Unassembled WGS sequence"/>
</dbReference>
<dbReference type="OrthoDB" id="5413827at2759"/>
<keyword evidence="4" id="KW-1185">Reference proteome</keyword>
<gene>
    <name evidence="3" type="ORF">EKO04_010137</name>
</gene>
<feature type="region of interest" description="Disordered" evidence="1">
    <location>
        <begin position="1"/>
        <end position="20"/>
    </location>
</feature>
<dbReference type="PANTHER" id="PTHR42085">
    <property type="entry name" value="F-BOX DOMAIN-CONTAINING PROTEIN"/>
    <property type="match status" value="1"/>
</dbReference>
<comment type="caution">
    <text evidence="3">The sequence shown here is derived from an EMBL/GenBank/DDBJ whole genome shotgun (WGS) entry which is preliminary data.</text>
</comment>
<evidence type="ECO:0000256" key="1">
    <source>
        <dbReference type="SAM" id="MobiDB-lite"/>
    </source>
</evidence>
<dbReference type="Pfam" id="PF24864">
    <property type="entry name" value="DUF7730"/>
    <property type="match status" value="1"/>
</dbReference>
<evidence type="ECO:0000259" key="2">
    <source>
        <dbReference type="Pfam" id="PF24864"/>
    </source>
</evidence>
<evidence type="ECO:0000313" key="3">
    <source>
        <dbReference type="EMBL" id="KAF9692003.1"/>
    </source>
</evidence>
<feature type="domain" description="DUF7730" evidence="2">
    <location>
        <begin position="20"/>
        <end position="134"/>
    </location>
</feature>
<dbReference type="InterPro" id="IPR056632">
    <property type="entry name" value="DUF7730"/>
</dbReference>
<dbReference type="EMBL" id="RZGK01000019">
    <property type="protein sequence ID" value="KAF9692003.1"/>
    <property type="molecule type" value="Genomic_DNA"/>
</dbReference>
<reference evidence="3" key="2">
    <citation type="submission" date="2020-09" db="EMBL/GenBank/DDBJ databases">
        <title>Reference genome assembly for Australian Ascochyta lentis isolate Al4.</title>
        <authorList>
            <person name="Lee R.C."/>
            <person name="Farfan-Caceres L.M."/>
            <person name="Debler J.W."/>
            <person name="Williams A.H."/>
            <person name="Henares B.M."/>
        </authorList>
    </citation>
    <scope>NUCLEOTIDE SEQUENCE</scope>
    <source>
        <strain evidence="3">Al4</strain>
    </source>
</reference>
<accession>A0A8H7MEH2</accession>
<dbReference type="PANTHER" id="PTHR42085:SF1">
    <property type="entry name" value="F-BOX DOMAIN-CONTAINING PROTEIN"/>
    <property type="match status" value="1"/>
</dbReference>
<evidence type="ECO:0000313" key="4">
    <source>
        <dbReference type="Proteomes" id="UP000651452"/>
    </source>
</evidence>
<organism evidence="3 4">
    <name type="scientific">Ascochyta lentis</name>
    <dbReference type="NCBI Taxonomy" id="205686"/>
    <lineage>
        <taxon>Eukaryota</taxon>
        <taxon>Fungi</taxon>
        <taxon>Dikarya</taxon>
        <taxon>Ascomycota</taxon>
        <taxon>Pezizomycotina</taxon>
        <taxon>Dothideomycetes</taxon>
        <taxon>Pleosporomycetidae</taxon>
        <taxon>Pleosporales</taxon>
        <taxon>Pleosporineae</taxon>
        <taxon>Didymellaceae</taxon>
        <taxon>Ascochyta</taxon>
    </lineage>
</organism>
<reference evidence="3" key="1">
    <citation type="submission" date="2018-12" db="EMBL/GenBank/DDBJ databases">
        <authorList>
            <person name="Syme R.A."/>
            <person name="Farfan-Caceres L."/>
            <person name="Lichtenzveig J."/>
        </authorList>
    </citation>
    <scope>NUCLEOTIDE SEQUENCE</scope>
    <source>
        <strain evidence="3">Al4</strain>
    </source>
</reference>
<dbReference type="InterPro" id="IPR038883">
    <property type="entry name" value="AN11006-like"/>
</dbReference>
<dbReference type="AlphaFoldDB" id="A0A8H7MEH2"/>
<protein>
    <recommendedName>
        <fullName evidence="2">DUF7730 domain-containing protein</fullName>
    </recommendedName>
</protein>
<proteinExistence type="predicted"/>
<name>A0A8H7MEH2_9PLEO</name>